<comment type="similarity">
    <text evidence="2">Belongs to the MnmG family.</text>
</comment>
<protein>
    <submittedName>
        <fullName evidence="6">tRNA uridine 5-carboxymethylaminomethyl modification enzyme GidA</fullName>
    </submittedName>
</protein>
<dbReference type="InterPro" id="IPR047001">
    <property type="entry name" value="MnmG_C_subdom"/>
</dbReference>
<evidence type="ECO:0000313" key="7">
    <source>
        <dbReference type="Proteomes" id="UP000230423"/>
    </source>
</evidence>
<dbReference type="InterPro" id="IPR002218">
    <property type="entry name" value="MnmG-rel"/>
</dbReference>
<name>A0A2G9TW15_TELCI</name>
<dbReference type="InterPro" id="IPR036188">
    <property type="entry name" value="FAD/NAD-bd_sf"/>
</dbReference>
<reference evidence="6 7" key="1">
    <citation type="submission" date="2015-09" db="EMBL/GenBank/DDBJ databases">
        <title>Draft genome of the parasitic nematode Teladorsagia circumcincta isolate WARC Sus (inbred).</title>
        <authorList>
            <person name="Mitreva M."/>
        </authorList>
    </citation>
    <scope>NUCLEOTIDE SEQUENCE [LARGE SCALE GENOMIC DNA]</scope>
    <source>
        <strain evidence="6 7">S</strain>
    </source>
</reference>
<dbReference type="InterPro" id="IPR040131">
    <property type="entry name" value="MnmG_N"/>
</dbReference>
<sequence length="503" mass="55282">MLIVRNSLGRFGNSRQSYRLLCSSSGVDVIVIGGGHAGCEGAAAAARCGARTVLLTHNKSTIGEMSCNPSFGGIGKGHLIREVDALDGLCGRICDKSAITYQGIEISSTNNLEVIEGGVQTLTVEIGDNRRVTGVVLEDGRKLESKTVLIATGTFLGGEIFLGKDRWPAGRIGEKSATGLSQSFKELGFRLARLRTGTPPRLLKNTIDFSQFEVMPPDRVPVPFSFMTDQVWLPPDKQLPTYIGYTNDIVREIVEENLADNEHVKADASGPRYCPSLESKVIRFPQLHHRLFLEHEGLHSELIYPQGMSMTFPPDVQLKIMRAIKGLEKVEIAQPGYGVQYDFVDPKQLLPTLETKSVKGLFLAGQINGTTGYEEAAAQGYIGVLIDDLTSLGTNEPYRMFTSRAEHRLHLRPDNADMRLTELGRKRGAISDMKEIDRESSSLIPEDIDYSKLQGLSVECWEKLDRARPLNLAAASRVPGVKPEAIIAILRYLKRSNTVSQSV</sequence>
<dbReference type="SMART" id="SM01228">
    <property type="entry name" value="GIDA_assoc_3"/>
    <property type="match status" value="1"/>
</dbReference>
<dbReference type="Pfam" id="PF13932">
    <property type="entry name" value="SAM_GIDA_C"/>
    <property type="match status" value="1"/>
</dbReference>
<dbReference type="PANTHER" id="PTHR11806:SF0">
    <property type="entry name" value="PROTEIN MTO1 HOMOLOG, MITOCHONDRIAL"/>
    <property type="match status" value="1"/>
</dbReference>
<dbReference type="Gene3D" id="3.50.50.60">
    <property type="entry name" value="FAD/NAD(P)-binding domain"/>
    <property type="match status" value="3"/>
</dbReference>
<dbReference type="PRINTS" id="PR00411">
    <property type="entry name" value="PNDRDTASEI"/>
</dbReference>
<dbReference type="InterPro" id="IPR020595">
    <property type="entry name" value="MnmG-rel_CS"/>
</dbReference>
<dbReference type="GO" id="GO:0050660">
    <property type="term" value="F:flavin adenine dinucleotide binding"/>
    <property type="evidence" value="ECO:0007669"/>
    <property type="project" value="InterPro"/>
</dbReference>
<dbReference type="OrthoDB" id="3329at2759"/>
<dbReference type="GO" id="GO:0070899">
    <property type="term" value="P:mitochondrial tRNA wobble uridine modification"/>
    <property type="evidence" value="ECO:0007669"/>
    <property type="project" value="UniProtKB-ARBA"/>
</dbReference>
<dbReference type="GO" id="GO:0005739">
    <property type="term" value="C:mitochondrion"/>
    <property type="evidence" value="ECO:0007669"/>
    <property type="project" value="GOC"/>
</dbReference>
<dbReference type="InterPro" id="IPR044920">
    <property type="entry name" value="MnmG_C_subdom_sf"/>
</dbReference>
<dbReference type="SUPFAM" id="SSF51905">
    <property type="entry name" value="FAD/NAD(P)-binding domain"/>
    <property type="match status" value="1"/>
</dbReference>
<gene>
    <name evidence="6" type="ORF">TELCIR_16234</name>
</gene>
<evidence type="ECO:0000256" key="4">
    <source>
        <dbReference type="ARBA" id="ARBA00022827"/>
    </source>
</evidence>
<evidence type="ECO:0000259" key="5">
    <source>
        <dbReference type="SMART" id="SM01228"/>
    </source>
</evidence>
<comment type="cofactor">
    <cofactor evidence="1">
        <name>FAD</name>
        <dbReference type="ChEBI" id="CHEBI:57692"/>
    </cofactor>
</comment>
<proteinExistence type="inferred from homology"/>
<dbReference type="InterPro" id="IPR026904">
    <property type="entry name" value="MnmG_C"/>
</dbReference>
<feature type="domain" description="tRNA uridine 5-carboxymethylaminomethyl modification enzyme C-terminal subdomain" evidence="5">
    <location>
        <begin position="429"/>
        <end position="491"/>
    </location>
</feature>
<dbReference type="GO" id="GO:0030488">
    <property type="term" value="P:tRNA methylation"/>
    <property type="evidence" value="ECO:0007669"/>
    <property type="project" value="TreeGrafter"/>
</dbReference>
<accession>A0A2G9TW15</accession>
<keyword evidence="7" id="KW-1185">Reference proteome</keyword>
<keyword evidence="4" id="KW-0274">FAD</keyword>
<evidence type="ECO:0000313" key="6">
    <source>
        <dbReference type="EMBL" id="PIO62219.1"/>
    </source>
</evidence>
<keyword evidence="3" id="KW-0285">Flavoprotein</keyword>
<dbReference type="Pfam" id="PF01134">
    <property type="entry name" value="GIDA"/>
    <property type="match status" value="2"/>
</dbReference>
<dbReference type="FunFam" id="1.10.150.570:FF:000001">
    <property type="entry name" value="tRNA uridine 5-carboxymethylaminomethyl modification enzyme MnmG"/>
    <property type="match status" value="1"/>
</dbReference>
<evidence type="ECO:0000256" key="2">
    <source>
        <dbReference type="ARBA" id="ARBA00007653"/>
    </source>
</evidence>
<organism evidence="6 7">
    <name type="scientific">Teladorsagia circumcincta</name>
    <name type="common">Brown stomach worm</name>
    <name type="synonym">Ostertagia circumcincta</name>
    <dbReference type="NCBI Taxonomy" id="45464"/>
    <lineage>
        <taxon>Eukaryota</taxon>
        <taxon>Metazoa</taxon>
        <taxon>Ecdysozoa</taxon>
        <taxon>Nematoda</taxon>
        <taxon>Chromadorea</taxon>
        <taxon>Rhabditida</taxon>
        <taxon>Rhabditina</taxon>
        <taxon>Rhabditomorpha</taxon>
        <taxon>Strongyloidea</taxon>
        <taxon>Trichostrongylidae</taxon>
        <taxon>Teladorsagia</taxon>
    </lineage>
</organism>
<dbReference type="Proteomes" id="UP000230423">
    <property type="component" value="Unassembled WGS sequence"/>
</dbReference>
<dbReference type="GO" id="GO:0005829">
    <property type="term" value="C:cytosol"/>
    <property type="evidence" value="ECO:0007669"/>
    <property type="project" value="TreeGrafter"/>
</dbReference>
<dbReference type="EMBL" id="KZ352395">
    <property type="protein sequence ID" value="PIO62219.1"/>
    <property type="molecule type" value="Genomic_DNA"/>
</dbReference>
<dbReference type="PANTHER" id="PTHR11806">
    <property type="entry name" value="GLUCOSE INHIBITED DIVISION PROTEIN A"/>
    <property type="match status" value="1"/>
</dbReference>
<dbReference type="Gene3D" id="1.10.150.570">
    <property type="entry name" value="GidA associated domain, C-terminal subdomain"/>
    <property type="match status" value="1"/>
</dbReference>
<dbReference type="AlphaFoldDB" id="A0A2G9TW15"/>
<evidence type="ECO:0000256" key="1">
    <source>
        <dbReference type="ARBA" id="ARBA00001974"/>
    </source>
</evidence>
<evidence type="ECO:0000256" key="3">
    <source>
        <dbReference type="ARBA" id="ARBA00022630"/>
    </source>
</evidence>
<dbReference type="PROSITE" id="PS01280">
    <property type="entry name" value="GIDA_1"/>
    <property type="match status" value="1"/>
</dbReference>